<dbReference type="InterPro" id="IPR050166">
    <property type="entry name" value="ABC_transporter_ATP-bind"/>
</dbReference>
<dbReference type="RefSeq" id="WP_262601515.1">
    <property type="nucleotide sequence ID" value="NZ_CP103300.1"/>
</dbReference>
<evidence type="ECO:0000256" key="2">
    <source>
        <dbReference type="ARBA" id="ARBA00022448"/>
    </source>
</evidence>
<gene>
    <name evidence="6" type="ORF">NX720_12965</name>
</gene>
<evidence type="ECO:0000256" key="3">
    <source>
        <dbReference type="ARBA" id="ARBA00022741"/>
    </source>
</evidence>
<dbReference type="Pfam" id="PF00005">
    <property type="entry name" value="ABC_tran"/>
    <property type="match status" value="1"/>
</dbReference>
<comment type="similarity">
    <text evidence="1">Belongs to the ABC transporter superfamily.</text>
</comment>
<dbReference type="InterPro" id="IPR003593">
    <property type="entry name" value="AAA+_ATPase"/>
</dbReference>
<dbReference type="SUPFAM" id="SSF52540">
    <property type="entry name" value="P-loop containing nucleoside triphosphate hydrolases"/>
    <property type="match status" value="1"/>
</dbReference>
<dbReference type="PANTHER" id="PTHR42788:SF19">
    <property type="entry name" value="ALIPHATIC SULFONATES IMPORT ATP-BINDING PROTEIN SSUB 2"/>
    <property type="match status" value="1"/>
</dbReference>
<keyword evidence="3" id="KW-0547">Nucleotide-binding</keyword>
<evidence type="ECO:0000259" key="5">
    <source>
        <dbReference type="PROSITE" id="PS50893"/>
    </source>
</evidence>
<accession>A0ABY6H127</accession>
<dbReference type="Proteomes" id="UP001163255">
    <property type="component" value="Chromosome"/>
</dbReference>
<dbReference type="EMBL" id="CP103300">
    <property type="protein sequence ID" value="UYM18770.1"/>
    <property type="molecule type" value="Genomic_DNA"/>
</dbReference>
<sequence length="255" mass="28356">MFDVIIKDASLSYDKKPVFEGLNLTLKGGQWTCLLGGSGVGKTSLLRFIAGLNASSRDASVSGTALCQDGVELNQRIAWMAQQDLLLPWFSVLDNVTLGQRLRSSVFRRQKISPEHLKKAKDILSRVGLSDKEQELPQNLSGGQRQRVALARTLMENRPVVLMDEPFGALDAITRLNLQDLACELLHNRTVLLITHDPLEALRLGHQVYHLQGHPARLTDPIIPPEAIPRSLDDSQLMSLHGQLLERLRHEEAAL</sequence>
<dbReference type="SMART" id="SM00382">
    <property type="entry name" value="AAA"/>
    <property type="match status" value="1"/>
</dbReference>
<dbReference type="InterPro" id="IPR027417">
    <property type="entry name" value="P-loop_NTPase"/>
</dbReference>
<keyword evidence="7" id="KW-1185">Reference proteome</keyword>
<keyword evidence="2" id="KW-0813">Transport</keyword>
<protein>
    <submittedName>
        <fullName evidence="6">ABC transporter ATP-binding protein</fullName>
    </submittedName>
</protein>
<dbReference type="InterPro" id="IPR003439">
    <property type="entry name" value="ABC_transporter-like_ATP-bd"/>
</dbReference>
<evidence type="ECO:0000256" key="4">
    <source>
        <dbReference type="ARBA" id="ARBA00022840"/>
    </source>
</evidence>
<proteinExistence type="inferred from homology"/>
<dbReference type="PROSITE" id="PS00211">
    <property type="entry name" value="ABC_TRANSPORTER_1"/>
    <property type="match status" value="1"/>
</dbReference>
<dbReference type="GO" id="GO:0005524">
    <property type="term" value="F:ATP binding"/>
    <property type="evidence" value="ECO:0007669"/>
    <property type="project" value="UniProtKB-KW"/>
</dbReference>
<evidence type="ECO:0000313" key="7">
    <source>
        <dbReference type="Proteomes" id="UP001163255"/>
    </source>
</evidence>
<evidence type="ECO:0000256" key="1">
    <source>
        <dbReference type="ARBA" id="ARBA00005417"/>
    </source>
</evidence>
<dbReference type="PROSITE" id="PS50893">
    <property type="entry name" value="ABC_TRANSPORTER_2"/>
    <property type="match status" value="1"/>
</dbReference>
<feature type="domain" description="ABC transporter" evidence="5">
    <location>
        <begin position="4"/>
        <end position="238"/>
    </location>
</feature>
<dbReference type="InterPro" id="IPR017871">
    <property type="entry name" value="ABC_transporter-like_CS"/>
</dbReference>
<name>A0ABY6H127_9GAMM</name>
<reference evidence="6" key="1">
    <citation type="submission" date="2022-10" db="EMBL/GenBank/DDBJ databases">
        <title>Completed Genome Sequence of two octocoral isolated bacterium, Endozoicomonas euniceicola EF212T and Endozoicomonas gorgoniicola PS125T.</title>
        <authorList>
            <person name="Chiou Y.-J."/>
            <person name="Chen Y.-H."/>
        </authorList>
    </citation>
    <scope>NUCLEOTIDE SEQUENCE</scope>
    <source>
        <strain evidence="6">EF212</strain>
    </source>
</reference>
<dbReference type="Gene3D" id="3.40.50.300">
    <property type="entry name" value="P-loop containing nucleotide triphosphate hydrolases"/>
    <property type="match status" value="1"/>
</dbReference>
<organism evidence="6 7">
    <name type="scientific">Endozoicomonas euniceicola</name>
    <dbReference type="NCBI Taxonomy" id="1234143"/>
    <lineage>
        <taxon>Bacteria</taxon>
        <taxon>Pseudomonadati</taxon>
        <taxon>Pseudomonadota</taxon>
        <taxon>Gammaproteobacteria</taxon>
        <taxon>Oceanospirillales</taxon>
        <taxon>Endozoicomonadaceae</taxon>
        <taxon>Endozoicomonas</taxon>
    </lineage>
</organism>
<dbReference type="PANTHER" id="PTHR42788">
    <property type="entry name" value="TAURINE IMPORT ATP-BINDING PROTEIN-RELATED"/>
    <property type="match status" value="1"/>
</dbReference>
<keyword evidence="4 6" id="KW-0067">ATP-binding</keyword>
<evidence type="ECO:0000313" key="6">
    <source>
        <dbReference type="EMBL" id="UYM18770.1"/>
    </source>
</evidence>